<dbReference type="Gene3D" id="3.30.300.30">
    <property type="match status" value="1"/>
</dbReference>
<dbReference type="Proteomes" id="UP000289794">
    <property type="component" value="Chromosome"/>
</dbReference>
<name>A0A4P6LT69_9FIRM</name>
<evidence type="ECO:0000256" key="1">
    <source>
        <dbReference type="SAM" id="Phobius"/>
    </source>
</evidence>
<keyword evidence="1" id="KW-0812">Transmembrane</keyword>
<dbReference type="InterPro" id="IPR045851">
    <property type="entry name" value="AMP-bd_C_sf"/>
</dbReference>
<dbReference type="PROSITE" id="PS00455">
    <property type="entry name" value="AMP_BINDING"/>
    <property type="match status" value="1"/>
</dbReference>
<dbReference type="GO" id="GO:0016878">
    <property type="term" value="F:acid-thiol ligase activity"/>
    <property type="evidence" value="ECO:0007669"/>
    <property type="project" value="UniProtKB-ARBA"/>
</dbReference>
<dbReference type="AlphaFoldDB" id="A0A4P6LT69"/>
<gene>
    <name evidence="4" type="primary">dhbE</name>
    <name evidence="4" type="ORF">PMF13cell1_00659</name>
</gene>
<dbReference type="InterPro" id="IPR000873">
    <property type="entry name" value="AMP-dep_synth/lig_dom"/>
</dbReference>
<evidence type="ECO:0000313" key="4">
    <source>
        <dbReference type="EMBL" id="QBE95156.1"/>
    </source>
</evidence>
<organism evidence="4 5">
    <name type="scientific">Blautia producta</name>
    <dbReference type="NCBI Taxonomy" id="33035"/>
    <lineage>
        <taxon>Bacteria</taxon>
        <taxon>Bacillati</taxon>
        <taxon>Bacillota</taxon>
        <taxon>Clostridia</taxon>
        <taxon>Lachnospirales</taxon>
        <taxon>Lachnospiraceae</taxon>
        <taxon>Blautia</taxon>
    </lineage>
</organism>
<dbReference type="EC" id="6.3.2.-" evidence="4"/>
<dbReference type="Gene3D" id="2.30.38.10">
    <property type="entry name" value="Luciferase, Domain 3"/>
    <property type="match status" value="1"/>
</dbReference>
<dbReference type="InterPro" id="IPR020845">
    <property type="entry name" value="AMP-binding_CS"/>
</dbReference>
<evidence type="ECO:0000259" key="2">
    <source>
        <dbReference type="Pfam" id="PF00501"/>
    </source>
</evidence>
<dbReference type="PANTHER" id="PTHR43767:SF1">
    <property type="entry name" value="NONRIBOSOMAL PEPTIDE SYNTHASE PES1 (EUROFUNG)-RELATED"/>
    <property type="match status" value="1"/>
</dbReference>
<dbReference type="PANTHER" id="PTHR43767">
    <property type="entry name" value="LONG-CHAIN-FATTY-ACID--COA LIGASE"/>
    <property type="match status" value="1"/>
</dbReference>
<reference evidence="4 5" key="1">
    <citation type="submission" date="2019-01" db="EMBL/GenBank/DDBJ databases">
        <title>PMF-metabolizing Aryl O-demethylase.</title>
        <authorList>
            <person name="Kim M."/>
        </authorList>
    </citation>
    <scope>NUCLEOTIDE SEQUENCE [LARGE SCALE GENOMIC DNA]</scope>
    <source>
        <strain evidence="4 5">PMF1</strain>
    </source>
</reference>
<evidence type="ECO:0000259" key="3">
    <source>
        <dbReference type="Pfam" id="PF13193"/>
    </source>
</evidence>
<feature type="transmembrane region" description="Helical" evidence="1">
    <location>
        <begin position="81"/>
        <end position="101"/>
    </location>
</feature>
<dbReference type="InterPro" id="IPR050237">
    <property type="entry name" value="ATP-dep_AMP-bd_enzyme"/>
</dbReference>
<protein>
    <submittedName>
        <fullName evidence="4">2,3-dihydroxybenzoate-AMP ligase</fullName>
        <ecNumber evidence="4">6.3.2.-</ecNumber>
    </submittedName>
</protein>
<keyword evidence="1" id="KW-1133">Transmembrane helix</keyword>
<proteinExistence type="predicted"/>
<dbReference type="Gene3D" id="3.40.50.980">
    <property type="match status" value="2"/>
</dbReference>
<feature type="domain" description="AMP-dependent synthetase/ligase" evidence="2">
    <location>
        <begin position="29"/>
        <end position="389"/>
    </location>
</feature>
<keyword evidence="1" id="KW-0472">Membrane</keyword>
<dbReference type="SUPFAM" id="SSF56801">
    <property type="entry name" value="Acetyl-CoA synthetase-like"/>
    <property type="match status" value="1"/>
</dbReference>
<dbReference type="KEGG" id="bpro:PMF13cell1_00659"/>
<dbReference type="Pfam" id="PF13193">
    <property type="entry name" value="AMP-binding_C"/>
    <property type="match status" value="1"/>
</dbReference>
<evidence type="ECO:0000313" key="5">
    <source>
        <dbReference type="Proteomes" id="UP000289794"/>
    </source>
</evidence>
<dbReference type="RefSeq" id="WP_130179789.1">
    <property type="nucleotide sequence ID" value="NZ_CP035945.1"/>
</dbReference>
<dbReference type="Pfam" id="PF00501">
    <property type="entry name" value="AMP-binding"/>
    <property type="match status" value="1"/>
</dbReference>
<feature type="domain" description="AMP-binding enzyme C-terminal" evidence="3">
    <location>
        <begin position="440"/>
        <end position="516"/>
    </location>
</feature>
<dbReference type="InterPro" id="IPR025110">
    <property type="entry name" value="AMP-bd_C"/>
</dbReference>
<sequence>MKRYQKDLSKYEGLDGWEKRNFGQHLACWAEKYKDRVAVVDSEEEITYRELDKKATALAKAFLDMGIQKSDRVVVQLPNRISFVVVLFALARVGAIPILALPAHREAELEGIMSLAEPCAYILAEKYMGYDYLPMADSLKKRFSCLKHVIVDGTHGGDMLLSRINGQAGVFPEVDSYSPAVLLLSGGTTGIPKLIPRTHTDYIYNARMSAKRCGLNSDSVYLAALPVAHNFPLCCPGLLGTLDVGGRVVLSPTTSPDDILSLITEEKVTVTALVPAMVTVCMEMLEWDEDYDISSLEILQVGGAMLDDSLADRIIGEWPCKLMQVFGTAEGLLCFTSPEDEDAIVGRCQGTPVSPADEVRIVDEYGEEVPRGSYGELLSRGPYTIDGYYKAEAANRESFTEDGFYCTGDKAMWTAQGNIRMGGRIKEQINRAGEKIMPAELETYLCKNPQIKEASVVGVPDEMLGSRICAFIISEDGCTVELAKIHQYLQGLGVAPYKFPDQVENIDIWPFTSVGKIDKKELQRLAQEKRGE</sequence>
<dbReference type="EMBL" id="CP035945">
    <property type="protein sequence ID" value="QBE95156.1"/>
    <property type="molecule type" value="Genomic_DNA"/>
</dbReference>
<keyword evidence="4" id="KW-0436">Ligase</keyword>
<accession>A0A4P6LT69</accession>